<protein>
    <recommendedName>
        <fullName evidence="3">F-box domain-containing protein</fullName>
    </recommendedName>
</protein>
<name>A0A0E0AUV8_9ORYZ</name>
<organism evidence="1">
    <name type="scientific">Oryza glumipatula</name>
    <dbReference type="NCBI Taxonomy" id="40148"/>
    <lineage>
        <taxon>Eukaryota</taxon>
        <taxon>Viridiplantae</taxon>
        <taxon>Streptophyta</taxon>
        <taxon>Embryophyta</taxon>
        <taxon>Tracheophyta</taxon>
        <taxon>Spermatophyta</taxon>
        <taxon>Magnoliopsida</taxon>
        <taxon>Liliopsida</taxon>
        <taxon>Poales</taxon>
        <taxon>Poaceae</taxon>
        <taxon>BOP clade</taxon>
        <taxon>Oryzoideae</taxon>
        <taxon>Oryzeae</taxon>
        <taxon>Oryzinae</taxon>
        <taxon>Oryza</taxon>
    </lineage>
</organism>
<sequence>MREEEGQGEENWRSHGVGCAVVLQMKLQTTTSTTLIDLQNVAARIEERIYKIAIDFGDYLRSSLIKGDLMIHIRFVNKLQSLHLSCSIRRISKAKLSRQREIIHFYTAGHKEPFHPYGKDRISKLPNDLIHHIMSFLLSMKEAFTFTEQSRSRPIFRNFRTLRLGECP</sequence>
<dbReference type="Proteomes" id="UP000026961">
    <property type="component" value="Chromosome 8"/>
</dbReference>
<reference evidence="1" key="2">
    <citation type="submission" date="2018-05" db="EMBL/GenBank/DDBJ databases">
        <title>OgluRS3 (Oryza glumaepatula Reference Sequence Version 3).</title>
        <authorList>
            <person name="Zhang J."/>
            <person name="Kudrna D."/>
            <person name="Lee S."/>
            <person name="Talag J."/>
            <person name="Welchert J."/>
            <person name="Wing R.A."/>
        </authorList>
    </citation>
    <scope>NUCLEOTIDE SEQUENCE [LARGE SCALE GENOMIC DNA]</scope>
</reference>
<dbReference type="AlphaFoldDB" id="A0A0E0AUV8"/>
<keyword evidence="2" id="KW-1185">Reference proteome</keyword>
<evidence type="ECO:0000313" key="1">
    <source>
        <dbReference type="EnsemblPlants" id="OGLUM08G14080.1"/>
    </source>
</evidence>
<evidence type="ECO:0008006" key="3">
    <source>
        <dbReference type="Google" id="ProtNLM"/>
    </source>
</evidence>
<dbReference type="HOGENOM" id="CLU_1589036_0_0_1"/>
<reference evidence="1" key="1">
    <citation type="submission" date="2015-04" db="UniProtKB">
        <authorList>
            <consortium name="EnsemblPlants"/>
        </authorList>
    </citation>
    <scope>IDENTIFICATION</scope>
</reference>
<proteinExistence type="predicted"/>
<accession>A0A0E0AUV8</accession>
<dbReference type="Gramene" id="OGLUM08G14080.1">
    <property type="protein sequence ID" value="OGLUM08G14080.1"/>
    <property type="gene ID" value="OGLUM08G14080"/>
</dbReference>
<dbReference type="STRING" id="40148.A0A0E0AUV8"/>
<dbReference type="EnsemblPlants" id="OGLUM08G14080.1">
    <property type="protein sequence ID" value="OGLUM08G14080.1"/>
    <property type="gene ID" value="OGLUM08G14080"/>
</dbReference>
<evidence type="ECO:0000313" key="2">
    <source>
        <dbReference type="Proteomes" id="UP000026961"/>
    </source>
</evidence>